<dbReference type="Pfam" id="PF01040">
    <property type="entry name" value="UbiA"/>
    <property type="match status" value="1"/>
</dbReference>
<feature type="transmembrane region" description="Helical" evidence="12">
    <location>
        <begin position="255"/>
        <end position="271"/>
    </location>
</feature>
<evidence type="ECO:0000256" key="8">
    <source>
        <dbReference type="ARBA" id="ARBA00022692"/>
    </source>
</evidence>
<evidence type="ECO:0000256" key="5">
    <source>
        <dbReference type="ARBA" id="ARBA00022519"/>
    </source>
</evidence>
<protein>
    <recommendedName>
        <fullName evidence="12 13">4-hydroxybenzoate octaprenyltransferase</fullName>
        <ecNumber evidence="12 13">2.5.1.39</ecNumber>
    </recommendedName>
    <alternativeName>
        <fullName evidence="12">4-HB polyprenyltransferase</fullName>
    </alternativeName>
</protein>
<dbReference type="Proteomes" id="UP000295729">
    <property type="component" value="Unassembled WGS sequence"/>
</dbReference>
<dbReference type="GO" id="GO:0006744">
    <property type="term" value="P:ubiquinone biosynthetic process"/>
    <property type="evidence" value="ECO:0007669"/>
    <property type="project" value="UniProtKB-UniRule"/>
</dbReference>
<dbReference type="UniPathway" id="UPA00232"/>
<dbReference type="AlphaFoldDB" id="A0A4R6X5H7"/>
<evidence type="ECO:0000256" key="4">
    <source>
        <dbReference type="ARBA" id="ARBA00022475"/>
    </source>
</evidence>
<organism evidence="14 15">
    <name type="scientific">Marinomonas communis</name>
    <dbReference type="NCBI Taxonomy" id="28254"/>
    <lineage>
        <taxon>Bacteria</taxon>
        <taxon>Pseudomonadati</taxon>
        <taxon>Pseudomonadota</taxon>
        <taxon>Gammaproteobacteria</taxon>
        <taxon>Oceanospirillales</taxon>
        <taxon>Oceanospirillaceae</taxon>
        <taxon>Marinomonas</taxon>
    </lineage>
</organism>
<comment type="similarity">
    <text evidence="3 12">Belongs to the UbiA prenyltransferase family.</text>
</comment>
<dbReference type="InterPro" id="IPR044878">
    <property type="entry name" value="UbiA_sf"/>
</dbReference>
<dbReference type="EMBL" id="SNZA01000002">
    <property type="protein sequence ID" value="TDR14206.1"/>
    <property type="molecule type" value="Genomic_DNA"/>
</dbReference>
<keyword evidence="7 12" id="KW-0831">Ubiquinone biosynthesis</keyword>
<comment type="cofactor">
    <cofactor evidence="1 12">
        <name>Mg(2+)</name>
        <dbReference type="ChEBI" id="CHEBI:18420"/>
    </cofactor>
</comment>
<dbReference type="PANTHER" id="PTHR11048:SF28">
    <property type="entry name" value="4-HYDROXYBENZOATE POLYPRENYLTRANSFERASE, MITOCHONDRIAL"/>
    <property type="match status" value="1"/>
</dbReference>
<keyword evidence="10 12" id="KW-1133">Transmembrane helix</keyword>
<feature type="transmembrane region" description="Helical" evidence="12">
    <location>
        <begin position="42"/>
        <end position="59"/>
    </location>
</feature>
<comment type="caution">
    <text evidence="14">The sequence shown here is derived from an EMBL/GenBank/DDBJ whole genome shotgun (WGS) entry which is preliminary data.</text>
</comment>
<evidence type="ECO:0000256" key="1">
    <source>
        <dbReference type="ARBA" id="ARBA00001946"/>
    </source>
</evidence>
<evidence type="ECO:0000256" key="10">
    <source>
        <dbReference type="ARBA" id="ARBA00022989"/>
    </source>
</evidence>
<dbReference type="HAMAP" id="MF_01635">
    <property type="entry name" value="UbiA"/>
    <property type="match status" value="1"/>
</dbReference>
<comment type="pathway">
    <text evidence="12">Cofactor biosynthesis; ubiquinone biosynthesis.</text>
</comment>
<dbReference type="FunFam" id="1.10.357.140:FF:000002">
    <property type="entry name" value="4-hydroxybenzoate octaprenyltransferase"/>
    <property type="match status" value="1"/>
</dbReference>
<evidence type="ECO:0000313" key="14">
    <source>
        <dbReference type="EMBL" id="TDR14206.1"/>
    </source>
</evidence>
<evidence type="ECO:0000313" key="15">
    <source>
        <dbReference type="Proteomes" id="UP000295729"/>
    </source>
</evidence>
<sequence length="309" mass="35435">MKRSTLLSAKQPKPQDNFKPIRCNIMSKLQDYADLTRFNRPIGSLLLMWPTLWALWLAADGWPEWHLVIIFVLGVFSMRSAGCVINDFADRKVDGFVDRTKNRPLPSGRVSEKEALLLFAGLSLLSFVLVLLTDWKTILLSFVGLFLAALYPFMKRYTHLPQLFLGLAFSWAIPMAYSAQGGSLQDPELWMLFVANSFWTIAYDTYYAMTDRPDDLKVGIKSTAILFGRYDLFVILVLQGLTLSLMMWIGVLAELSAPYFISLLIAVWLFYQQYQQAKDRERQACFKSFLDNNRVGYCLFAGLLLSYYI</sequence>
<keyword evidence="11 12" id="KW-0472">Membrane</keyword>
<dbReference type="EC" id="2.5.1.39" evidence="12 13"/>
<dbReference type="GO" id="GO:0005886">
    <property type="term" value="C:plasma membrane"/>
    <property type="evidence" value="ECO:0007669"/>
    <property type="project" value="UniProtKB-SubCell"/>
</dbReference>
<evidence type="ECO:0000256" key="12">
    <source>
        <dbReference type="HAMAP-Rule" id="MF_01635"/>
    </source>
</evidence>
<feature type="transmembrane region" description="Helical" evidence="12">
    <location>
        <begin position="230"/>
        <end position="249"/>
    </location>
</feature>
<evidence type="ECO:0000256" key="11">
    <source>
        <dbReference type="ARBA" id="ARBA00023136"/>
    </source>
</evidence>
<evidence type="ECO:0000256" key="3">
    <source>
        <dbReference type="ARBA" id="ARBA00005985"/>
    </source>
</evidence>
<evidence type="ECO:0000256" key="9">
    <source>
        <dbReference type="ARBA" id="ARBA00022842"/>
    </source>
</evidence>
<dbReference type="Gene3D" id="1.20.120.1780">
    <property type="entry name" value="UbiA prenyltransferase"/>
    <property type="match status" value="1"/>
</dbReference>
<dbReference type="GO" id="GO:0008412">
    <property type="term" value="F:4-hydroxybenzoate polyprenyltransferase activity"/>
    <property type="evidence" value="ECO:0007669"/>
    <property type="project" value="UniProtKB-UniRule"/>
</dbReference>
<comment type="catalytic activity">
    <reaction evidence="12">
        <text>all-trans-octaprenyl diphosphate + 4-hydroxybenzoate = 4-hydroxy-3-(all-trans-octaprenyl)benzoate + diphosphate</text>
        <dbReference type="Rhea" id="RHEA:27782"/>
        <dbReference type="ChEBI" id="CHEBI:1617"/>
        <dbReference type="ChEBI" id="CHEBI:17879"/>
        <dbReference type="ChEBI" id="CHEBI:33019"/>
        <dbReference type="ChEBI" id="CHEBI:57711"/>
        <dbReference type="EC" id="2.5.1.39"/>
    </reaction>
</comment>
<dbReference type="Gene3D" id="1.10.357.140">
    <property type="entry name" value="UbiA prenyltransferase"/>
    <property type="match status" value="1"/>
</dbReference>
<evidence type="ECO:0000256" key="2">
    <source>
        <dbReference type="ARBA" id="ARBA00004141"/>
    </source>
</evidence>
<proteinExistence type="inferred from homology"/>
<feature type="transmembrane region" description="Helical" evidence="12">
    <location>
        <begin position="160"/>
        <end position="177"/>
    </location>
</feature>
<keyword evidence="5 12" id="KW-0997">Cell inner membrane</keyword>
<feature type="transmembrane region" description="Helical" evidence="12">
    <location>
        <begin position="115"/>
        <end position="132"/>
    </location>
</feature>
<evidence type="ECO:0000256" key="6">
    <source>
        <dbReference type="ARBA" id="ARBA00022679"/>
    </source>
</evidence>
<comment type="subcellular location">
    <subcellularLocation>
        <location evidence="12">Cell inner membrane</location>
        <topology evidence="12">Multi-pass membrane protein</topology>
    </subcellularLocation>
    <subcellularLocation>
        <location evidence="2">Membrane</location>
        <topology evidence="2">Multi-pass membrane protein</topology>
    </subcellularLocation>
</comment>
<dbReference type="NCBIfam" id="TIGR01474">
    <property type="entry name" value="ubiA_proteo"/>
    <property type="match status" value="1"/>
</dbReference>
<comment type="function">
    <text evidence="12">Catalyzes the prenylation of para-hydroxybenzoate (PHB) with an all-trans polyprenyl group. Mediates the second step in the final reaction sequence of ubiquinone-8 (UQ-8) biosynthesis, which is the condensation of the polyisoprenoid side chain with PHB, generating the first membrane-bound Q intermediate 3-octaprenyl-4-hydroxybenzoate.</text>
</comment>
<feature type="transmembrane region" description="Helical" evidence="12">
    <location>
        <begin position="65"/>
        <end position="85"/>
    </location>
</feature>
<keyword evidence="9 12" id="KW-0460">Magnesium</keyword>
<name>A0A4R6X5H7_9GAMM</name>
<dbReference type="FunFam" id="1.20.120.1780:FF:000001">
    <property type="entry name" value="4-hydroxybenzoate octaprenyltransferase"/>
    <property type="match status" value="1"/>
</dbReference>
<dbReference type="CDD" id="cd13959">
    <property type="entry name" value="PT_UbiA_COQ2"/>
    <property type="match status" value="1"/>
</dbReference>
<dbReference type="InterPro" id="IPR006370">
    <property type="entry name" value="HB_polyprenyltransferase-like"/>
</dbReference>
<dbReference type="InterPro" id="IPR000537">
    <property type="entry name" value="UbiA_prenyltransferase"/>
</dbReference>
<dbReference type="InterPro" id="IPR039653">
    <property type="entry name" value="Prenyltransferase"/>
</dbReference>
<reference evidence="14 15" key="1">
    <citation type="submission" date="2019-03" db="EMBL/GenBank/DDBJ databases">
        <title>Genomic Encyclopedia of Type Strains, Phase IV (KMG-IV): sequencing the most valuable type-strain genomes for metagenomic binning, comparative biology and taxonomic classification.</title>
        <authorList>
            <person name="Goeker M."/>
        </authorList>
    </citation>
    <scope>NUCLEOTIDE SEQUENCE [LARGE SCALE GENOMIC DNA]</scope>
    <source>
        <strain evidence="14 15">DSM 5604</strain>
    </source>
</reference>
<keyword evidence="6 12" id="KW-0808">Transferase</keyword>
<keyword evidence="15" id="KW-1185">Reference proteome</keyword>
<keyword evidence="4 12" id="KW-1003">Cell membrane</keyword>
<dbReference type="PANTHER" id="PTHR11048">
    <property type="entry name" value="PRENYLTRANSFERASES"/>
    <property type="match status" value="1"/>
</dbReference>
<evidence type="ECO:0000256" key="7">
    <source>
        <dbReference type="ARBA" id="ARBA00022688"/>
    </source>
</evidence>
<feature type="transmembrane region" description="Helical" evidence="12">
    <location>
        <begin position="189"/>
        <end position="209"/>
    </location>
</feature>
<accession>A0A4R6X5H7</accession>
<evidence type="ECO:0000256" key="13">
    <source>
        <dbReference type="NCBIfam" id="TIGR01474"/>
    </source>
</evidence>
<keyword evidence="8 12" id="KW-0812">Transmembrane</keyword>
<gene>
    <name evidence="12" type="primary">ubiA</name>
    <name evidence="14" type="ORF">C8D85_1739</name>
</gene>
<feature type="transmembrane region" description="Helical" evidence="12">
    <location>
        <begin position="138"/>
        <end position="153"/>
    </location>
</feature>